<dbReference type="InterPro" id="IPR018929">
    <property type="entry name" value="DUF2510"/>
</dbReference>
<dbReference type="Proteomes" id="UP000550729">
    <property type="component" value="Unassembled WGS sequence"/>
</dbReference>
<proteinExistence type="predicted"/>
<dbReference type="AlphaFoldDB" id="A0A848L088"/>
<sequence>MLVVLVALVASVVVVVLLVRSRGQSQSQPTPATYPATPPGWYPAPDDPRLLRWFDGRQWTEHTQPRSQG</sequence>
<keyword evidence="4" id="KW-1185">Reference proteome</keyword>
<feature type="region of interest" description="Disordered" evidence="1">
    <location>
        <begin position="22"/>
        <end position="46"/>
    </location>
</feature>
<organism evidence="3 4">
    <name type="scientific">Gordonia asplenii</name>
    <dbReference type="NCBI Taxonomy" id="2725283"/>
    <lineage>
        <taxon>Bacteria</taxon>
        <taxon>Bacillati</taxon>
        <taxon>Actinomycetota</taxon>
        <taxon>Actinomycetes</taxon>
        <taxon>Mycobacteriales</taxon>
        <taxon>Gordoniaceae</taxon>
        <taxon>Gordonia</taxon>
    </lineage>
</organism>
<evidence type="ECO:0000259" key="2">
    <source>
        <dbReference type="Pfam" id="PF10708"/>
    </source>
</evidence>
<comment type="caution">
    <text evidence="3">The sequence shown here is derived from an EMBL/GenBank/DDBJ whole genome shotgun (WGS) entry which is preliminary data.</text>
</comment>
<feature type="domain" description="DUF2510" evidence="2">
    <location>
        <begin position="39"/>
        <end position="68"/>
    </location>
</feature>
<reference evidence="3 4" key="1">
    <citation type="submission" date="2020-04" db="EMBL/GenBank/DDBJ databases">
        <title>Gordonia sp. nov. TBRC 11910.</title>
        <authorList>
            <person name="Suriyachadkun C."/>
        </authorList>
    </citation>
    <scope>NUCLEOTIDE SEQUENCE [LARGE SCALE GENOMIC DNA]</scope>
    <source>
        <strain evidence="3 4">TBRC 11910</strain>
    </source>
</reference>
<dbReference type="EMBL" id="JABBNB010000030">
    <property type="protein sequence ID" value="NMO04099.1"/>
    <property type="molecule type" value="Genomic_DNA"/>
</dbReference>
<gene>
    <name evidence="3" type="ORF">HH308_23055</name>
</gene>
<evidence type="ECO:0000313" key="4">
    <source>
        <dbReference type="Proteomes" id="UP000550729"/>
    </source>
</evidence>
<dbReference type="Pfam" id="PF10708">
    <property type="entry name" value="DUF2510"/>
    <property type="match status" value="1"/>
</dbReference>
<evidence type="ECO:0000256" key="1">
    <source>
        <dbReference type="SAM" id="MobiDB-lite"/>
    </source>
</evidence>
<evidence type="ECO:0000313" key="3">
    <source>
        <dbReference type="EMBL" id="NMO04099.1"/>
    </source>
</evidence>
<name>A0A848L088_9ACTN</name>
<protein>
    <submittedName>
        <fullName evidence="3">DUF2510 domain-containing protein</fullName>
    </submittedName>
</protein>
<accession>A0A848L088</accession>